<gene>
    <name evidence="1" type="ORF">L484_023604</name>
</gene>
<dbReference type="Proteomes" id="UP000030645">
    <property type="component" value="Unassembled WGS sequence"/>
</dbReference>
<proteinExistence type="predicted"/>
<sequence length="545" mass="60426">MHFRTSLFSSLSHCLYQKVEYKNVSPLVTHAGGYAVCSPEAQIPSDHNMGITEACPDSSSMSYSYGNDNCSSPSTQGTIRQLYLLYNKTGVFLAVQGRSEIPSNGLRLFGLENQIMDERNGHVSDKHACFDASKSMHKRTDHSGLCNVSECHETTANNVQDVVAELSSDGTGCRFHTTIDAHDMKSEESDLFKKHFGSLSSIDKVCILRVVLIELRLDCVCTSQIGLCKMQEGTSVSQHLDKMEKIIKEFVAVRVKMTDRDQLKPFCFNRGGKGFQDQITMLDFVFFNRPRSHPFFPLIYSPLSRRFLADKKPPTWMVAQAIFILIGPSREVEATSHLLPSPIITPGKMGFCRSNSLHTLAKKPRQICDYLMGEIERGNSSKRRRHSGCYTVHRNYIGGCRRLLNSPFKDIGGKTLICTEETLEDLTFQVLDEQKNTDSCKQDPKVTVKSLNTLNQLVEVGEQKECASGGTEGKEKVIASREALLALDAAAENAVQVFSELQSLASGNGISNRHGQLHAEAAGLLPSIVDKVNAVAKFVQQSLQQ</sequence>
<dbReference type="eggNOG" id="KOG1408">
    <property type="taxonomic scope" value="Eukaryota"/>
</dbReference>
<evidence type="ECO:0000313" key="2">
    <source>
        <dbReference type="Proteomes" id="UP000030645"/>
    </source>
</evidence>
<reference evidence="2" key="1">
    <citation type="submission" date="2013-01" db="EMBL/GenBank/DDBJ databases">
        <title>Draft Genome Sequence of a Mulberry Tree, Morus notabilis C.K. Schneid.</title>
        <authorList>
            <person name="He N."/>
            <person name="Zhao S."/>
        </authorList>
    </citation>
    <scope>NUCLEOTIDE SEQUENCE</scope>
</reference>
<protein>
    <submittedName>
        <fullName evidence="1">Uncharacterized protein</fullName>
    </submittedName>
</protein>
<evidence type="ECO:0000313" key="1">
    <source>
        <dbReference type="EMBL" id="EXB89952.1"/>
    </source>
</evidence>
<dbReference type="EMBL" id="KE345018">
    <property type="protein sequence ID" value="EXB89952.1"/>
    <property type="molecule type" value="Genomic_DNA"/>
</dbReference>
<keyword evidence="2" id="KW-1185">Reference proteome</keyword>
<dbReference type="AlphaFoldDB" id="W9RPJ3"/>
<name>W9RPJ3_9ROSA</name>
<accession>W9RPJ3</accession>
<organism evidence="1 2">
    <name type="scientific">Morus notabilis</name>
    <dbReference type="NCBI Taxonomy" id="981085"/>
    <lineage>
        <taxon>Eukaryota</taxon>
        <taxon>Viridiplantae</taxon>
        <taxon>Streptophyta</taxon>
        <taxon>Embryophyta</taxon>
        <taxon>Tracheophyta</taxon>
        <taxon>Spermatophyta</taxon>
        <taxon>Magnoliopsida</taxon>
        <taxon>eudicotyledons</taxon>
        <taxon>Gunneridae</taxon>
        <taxon>Pentapetalae</taxon>
        <taxon>rosids</taxon>
        <taxon>fabids</taxon>
        <taxon>Rosales</taxon>
        <taxon>Moraceae</taxon>
        <taxon>Moreae</taxon>
        <taxon>Morus</taxon>
    </lineage>
</organism>